<dbReference type="InterPro" id="IPR029479">
    <property type="entry name" value="Nitroreductase"/>
</dbReference>
<dbReference type="Gene3D" id="3.40.109.10">
    <property type="entry name" value="NADH Oxidase"/>
    <property type="match status" value="1"/>
</dbReference>
<dbReference type="Pfam" id="PF00881">
    <property type="entry name" value="Nitroreductase"/>
    <property type="match status" value="1"/>
</dbReference>
<dbReference type="PANTHER" id="PTHR43745">
    <property type="entry name" value="NITROREDUCTASE MJ1384-RELATED"/>
    <property type="match status" value="1"/>
</dbReference>
<evidence type="ECO:0000313" key="3">
    <source>
        <dbReference type="Proteomes" id="UP000696294"/>
    </source>
</evidence>
<dbReference type="InterPro" id="IPR020051">
    <property type="entry name" value="SagB-type_dehydrogenase"/>
</dbReference>
<protein>
    <submittedName>
        <fullName evidence="2">SagB/ThcOx family dehydrogenase</fullName>
    </submittedName>
</protein>
<dbReference type="InterPro" id="IPR052544">
    <property type="entry name" value="Bacteriocin_Proc_Enz"/>
</dbReference>
<keyword evidence="3" id="KW-1185">Reference proteome</keyword>
<dbReference type="InterPro" id="IPR000415">
    <property type="entry name" value="Nitroreductase-like"/>
</dbReference>
<feature type="domain" description="Nitroreductase" evidence="1">
    <location>
        <begin position="127"/>
        <end position="309"/>
    </location>
</feature>
<dbReference type="NCBIfam" id="TIGR03605">
    <property type="entry name" value="antibiot_sagB"/>
    <property type="match status" value="1"/>
</dbReference>
<dbReference type="CDD" id="cd02142">
    <property type="entry name" value="McbC_SagB-like_oxidoreductase"/>
    <property type="match status" value="1"/>
</dbReference>
<dbReference type="SUPFAM" id="SSF55469">
    <property type="entry name" value="FMN-dependent nitroreductase-like"/>
    <property type="match status" value="1"/>
</dbReference>
<dbReference type="PANTHER" id="PTHR43745:SF2">
    <property type="entry name" value="NITROREDUCTASE MJ1384-RELATED"/>
    <property type="match status" value="1"/>
</dbReference>
<evidence type="ECO:0000313" key="2">
    <source>
        <dbReference type="EMBL" id="NJP94791.1"/>
    </source>
</evidence>
<name>A0ABX1BHM8_9ACTN</name>
<evidence type="ECO:0000259" key="1">
    <source>
        <dbReference type="Pfam" id="PF00881"/>
    </source>
</evidence>
<accession>A0ABX1BHM8</accession>
<dbReference type="EMBL" id="JAATEP010000032">
    <property type="protein sequence ID" value="NJP94791.1"/>
    <property type="molecule type" value="Genomic_DNA"/>
</dbReference>
<organism evidence="2 3">
    <name type="scientific">Nonomuraea composti</name>
    <dbReference type="NCBI Taxonomy" id="2720023"/>
    <lineage>
        <taxon>Bacteria</taxon>
        <taxon>Bacillati</taxon>
        <taxon>Actinomycetota</taxon>
        <taxon>Actinomycetes</taxon>
        <taxon>Streptosporangiales</taxon>
        <taxon>Streptosporangiaceae</taxon>
        <taxon>Nonomuraea</taxon>
    </lineage>
</organism>
<dbReference type="Proteomes" id="UP000696294">
    <property type="component" value="Unassembled WGS sequence"/>
</dbReference>
<proteinExistence type="predicted"/>
<sequence>MAEVLDAFTDWRTVDEAVECLPHEARESVAVVIPELVSRGLLLAEGSQEDTRDEALDARWGPWSPEASFFHFATQNHIYSEASGDDREALAAQGRPPIFTTYPEADRILLPRVPGRLDEPLGQVLYRRRTHRSFTSAPVPLVPFAALLSSTFGPADYIDAGAFGALIRRTSPSGGARQELEAYLGIRQVSGVTPGWYHYNSLEHSLELMAEGCTGEDLSAMCGNQQWVEDAAFIVVLTAEIERMLAKYRNPRAYRVCLLNAGHLGQTFALSAVALGLGPFQTGAFHDKALAERLNLDNVSRTPLYVLGAGLPEGEWASIPAGADMETFGLTTLQAKTTTPPARPA</sequence>
<reference evidence="2 3" key="1">
    <citation type="submission" date="2020-03" db="EMBL/GenBank/DDBJ databases">
        <title>WGS of actinomycetes isolated from Thailand.</title>
        <authorList>
            <person name="Thawai C."/>
        </authorList>
    </citation>
    <scope>NUCLEOTIDE SEQUENCE [LARGE SCALE GENOMIC DNA]</scope>
    <source>
        <strain evidence="2 3">FMUSA5-5</strain>
    </source>
</reference>
<gene>
    <name evidence="2" type="ORF">HCN51_36060</name>
</gene>
<comment type="caution">
    <text evidence="2">The sequence shown here is derived from an EMBL/GenBank/DDBJ whole genome shotgun (WGS) entry which is preliminary data.</text>
</comment>